<dbReference type="CDD" id="cd17748">
    <property type="entry name" value="BRCT_DNA_ligase_like"/>
    <property type="match status" value="1"/>
</dbReference>
<dbReference type="Pfam" id="PF00929">
    <property type="entry name" value="RNase_T"/>
    <property type="match status" value="1"/>
</dbReference>
<dbReference type="GO" id="GO:0003676">
    <property type="term" value="F:nucleic acid binding"/>
    <property type="evidence" value="ECO:0007669"/>
    <property type="project" value="InterPro"/>
</dbReference>
<dbReference type="PANTHER" id="PTHR30231">
    <property type="entry name" value="DNA POLYMERASE III SUBUNIT EPSILON"/>
    <property type="match status" value="1"/>
</dbReference>
<dbReference type="GO" id="GO:0008408">
    <property type="term" value="F:3'-5' exonuclease activity"/>
    <property type="evidence" value="ECO:0007669"/>
    <property type="project" value="TreeGrafter"/>
</dbReference>
<dbReference type="EMBL" id="FNNP01000001">
    <property type="protein sequence ID" value="SDW79972.1"/>
    <property type="molecule type" value="Genomic_DNA"/>
</dbReference>
<reference evidence="3" key="1">
    <citation type="submission" date="2016-10" db="EMBL/GenBank/DDBJ databases">
        <authorList>
            <person name="Varghese N."/>
            <person name="Submissions S."/>
        </authorList>
    </citation>
    <scope>NUCLEOTIDE SEQUENCE [LARGE SCALE GENOMIC DNA]</scope>
    <source>
        <strain evidence="3">DSM 27839</strain>
    </source>
</reference>
<dbReference type="Gene3D" id="3.40.50.10190">
    <property type="entry name" value="BRCT domain"/>
    <property type="match status" value="1"/>
</dbReference>
<dbReference type="GO" id="GO:0005829">
    <property type="term" value="C:cytosol"/>
    <property type="evidence" value="ECO:0007669"/>
    <property type="project" value="TreeGrafter"/>
</dbReference>
<dbReference type="RefSeq" id="WP_245709687.1">
    <property type="nucleotide sequence ID" value="NZ_FNNP01000001.1"/>
</dbReference>
<evidence type="ECO:0000313" key="3">
    <source>
        <dbReference type="Proteomes" id="UP000183400"/>
    </source>
</evidence>
<accession>A0A1H2WH36</accession>
<dbReference type="InterPro" id="IPR036397">
    <property type="entry name" value="RNaseH_sf"/>
</dbReference>
<keyword evidence="3" id="KW-1185">Reference proteome</keyword>
<dbReference type="InterPro" id="IPR013520">
    <property type="entry name" value="Ribonucl_H"/>
</dbReference>
<dbReference type="Pfam" id="PF00533">
    <property type="entry name" value="BRCT"/>
    <property type="match status" value="1"/>
</dbReference>
<dbReference type="SUPFAM" id="SSF52113">
    <property type="entry name" value="BRCT domain"/>
    <property type="match status" value="1"/>
</dbReference>
<evidence type="ECO:0000313" key="2">
    <source>
        <dbReference type="EMBL" id="SDW79972.1"/>
    </source>
</evidence>
<dbReference type="AlphaFoldDB" id="A0A1H2WH36"/>
<dbReference type="InterPro" id="IPR036420">
    <property type="entry name" value="BRCT_dom_sf"/>
</dbReference>
<name>A0A1H2WH36_9RHOB</name>
<dbReference type="STRING" id="985054.SAMN05444358_1011792"/>
<evidence type="ECO:0000259" key="1">
    <source>
        <dbReference type="SMART" id="SM00479"/>
    </source>
</evidence>
<feature type="domain" description="Exonuclease" evidence="1">
    <location>
        <begin position="261"/>
        <end position="426"/>
    </location>
</feature>
<dbReference type="PANTHER" id="PTHR30231:SF42">
    <property type="entry name" value="EXONUCLEASE"/>
    <property type="match status" value="1"/>
</dbReference>
<gene>
    <name evidence="2" type="ORF">SAMN05444358_1011792</name>
</gene>
<dbReference type="SUPFAM" id="SSF53098">
    <property type="entry name" value="Ribonuclease H-like"/>
    <property type="match status" value="1"/>
</dbReference>
<dbReference type="InterPro" id="IPR012337">
    <property type="entry name" value="RNaseH-like_sf"/>
</dbReference>
<dbReference type="GO" id="GO:0006259">
    <property type="term" value="P:DNA metabolic process"/>
    <property type="evidence" value="ECO:0007669"/>
    <property type="project" value="UniProtKB-ARBA"/>
</dbReference>
<sequence>MLGFFKKLFSSEKTLKSGTIQVATKRQGGGGVGERSTPFAEELEEWEQQNIETLERMSAEMPGGDYFPLLESLQKSISKKSYAEAAEAAHKSIAPLRDWLKDPRGDGARLQLRVPALQQGGTIMALTGDLEGLEKIRDLVTEFDHLESYRLDAMRHFKSYELFVAIRKLVSSKPGVLQNKVKAELGEDDGRHVSNLISWLEKAGEITREKKGKTYALYISEPSNSSSQTQPAETRMYIPAPRTSKADISPDLETFTDRTFRFVAVDVETANRQHSSICQVGLAMVSPSGDVETVGILIDPEQDFERSNANLHGIDETSVAGAPNFKAVIQSLRPFLERHLLVQHSNFDKQAFKAASKFHGVPELRANWVDSVKIARRAWPELKGNGGHGLANLKTYLGLIFEHHDAEEDARAAAEVVLAAEVATGSDFSELVKSKNQNYPTSVAISGNQSGALYGHVACFTGQLSMSRVEAATIAAGAGITVKTSISKKVTLLVVGDQDLSTLAGHEKSSKHRRAEDLQSEGHEIKILGESEFLSLIKAE</sequence>
<dbReference type="Proteomes" id="UP000183400">
    <property type="component" value="Unassembled WGS sequence"/>
</dbReference>
<dbReference type="Gene3D" id="3.30.420.10">
    <property type="entry name" value="Ribonuclease H-like superfamily/Ribonuclease H"/>
    <property type="match status" value="1"/>
</dbReference>
<protein>
    <submittedName>
        <fullName evidence="2">DNA polymerase III, epsilon subunit</fullName>
    </submittedName>
</protein>
<dbReference type="SMART" id="SM00479">
    <property type="entry name" value="EXOIII"/>
    <property type="match status" value="1"/>
</dbReference>
<proteinExistence type="predicted"/>
<organism evidence="2 3">
    <name type="scientific">Ruegeria halocynthiae</name>
    <dbReference type="NCBI Taxonomy" id="985054"/>
    <lineage>
        <taxon>Bacteria</taxon>
        <taxon>Pseudomonadati</taxon>
        <taxon>Pseudomonadota</taxon>
        <taxon>Alphaproteobacteria</taxon>
        <taxon>Rhodobacterales</taxon>
        <taxon>Roseobacteraceae</taxon>
        <taxon>Ruegeria</taxon>
    </lineage>
</organism>
<dbReference type="InterPro" id="IPR001357">
    <property type="entry name" value="BRCT_dom"/>
</dbReference>